<protein>
    <submittedName>
        <fullName evidence="1">Uncharacterized protein</fullName>
    </submittedName>
</protein>
<sequence length="302" mass="32974">MASATTNTPTAATEEAEMKTYWCHECDMSVALTSSSTSSSPSTLLCPHCHTHFLELMDSPLFPQSDTDPPPSSLSLLETPYIHRLLQQHLISADEFNDDDDGEAEDEVEDPLPLLSSQNSFCSSKFRIDSVPTILVTSSLLAELDPSGVLCAVCKDPICVDAEAKQLPCKHLYHSDCIVPWLAHHNSCPLCRFQLAAEEEEGAARARRIRRQLRTAMMRLAELMEEDDDFYGLRTTLSHIANRHGLVSSATVNSLSLSSSQMNEAETMSASGTNNLETPSSFPVERGLLDSLVGEDGQAQAG</sequence>
<dbReference type="Proteomes" id="UP000828941">
    <property type="component" value="Chromosome 7"/>
</dbReference>
<reference evidence="1 2" key="1">
    <citation type="journal article" date="2022" name="DNA Res.">
        <title>Chromosomal-level genome assembly of the orchid tree Bauhinia variegata (Leguminosae; Cercidoideae) supports the allotetraploid origin hypothesis of Bauhinia.</title>
        <authorList>
            <person name="Zhong Y."/>
            <person name="Chen Y."/>
            <person name="Zheng D."/>
            <person name="Pang J."/>
            <person name="Liu Y."/>
            <person name="Luo S."/>
            <person name="Meng S."/>
            <person name="Qian L."/>
            <person name="Wei D."/>
            <person name="Dai S."/>
            <person name="Zhou R."/>
        </authorList>
    </citation>
    <scope>NUCLEOTIDE SEQUENCE [LARGE SCALE GENOMIC DNA]</scope>
    <source>
        <strain evidence="1">BV-YZ2020</strain>
    </source>
</reference>
<dbReference type="EMBL" id="CM039432">
    <property type="protein sequence ID" value="KAI4333212.1"/>
    <property type="molecule type" value="Genomic_DNA"/>
</dbReference>
<comment type="caution">
    <text evidence="1">The sequence shown here is derived from an EMBL/GenBank/DDBJ whole genome shotgun (WGS) entry which is preliminary data.</text>
</comment>
<evidence type="ECO:0000313" key="1">
    <source>
        <dbReference type="EMBL" id="KAI4333212.1"/>
    </source>
</evidence>
<accession>A0ACB9NBB3</accession>
<keyword evidence="2" id="KW-1185">Reference proteome</keyword>
<evidence type="ECO:0000313" key="2">
    <source>
        <dbReference type="Proteomes" id="UP000828941"/>
    </source>
</evidence>
<name>A0ACB9NBB3_BAUVA</name>
<gene>
    <name evidence="1" type="ORF">L6164_018049</name>
</gene>
<proteinExistence type="predicted"/>
<organism evidence="1 2">
    <name type="scientific">Bauhinia variegata</name>
    <name type="common">Purple orchid tree</name>
    <name type="synonym">Phanera variegata</name>
    <dbReference type="NCBI Taxonomy" id="167791"/>
    <lineage>
        <taxon>Eukaryota</taxon>
        <taxon>Viridiplantae</taxon>
        <taxon>Streptophyta</taxon>
        <taxon>Embryophyta</taxon>
        <taxon>Tracheophyta</taxon>
        <taxon>Spermatophyta</taxon>
        <taxon>Magnoliopsida</taxon>
        <taxon>eudicotyledons</taxon>
        <taxon>Gunneridae</taxon>
        <taxon>Pentapetalae</taxon>
        <taxon>rosids</taxon>
        <taxon>fabids</taxon>
        <taxon>Fabales</taxon>
        <taxon>Fabaceae</taxon>
        <taxon>Cercidoideae</taxon>
        <taxon>Cercideae</taxon>
        <taxon>Bauhiniinae</taxon>
        <taxon>Bauhinia</taxon>
    </lineage>
</organism>